<dbReference type="EMBL" id="LCAW01000013">
    <property type="protein sequence ID" value="KKR98941.1"/>
    <property type="molecule type" value="Genomic_DNA"/>
</dbReference>
<evidence type="ECO:0000313" key="1">
    <source>
        <dbReference type="EMBL" id="KKR98941.1"/>
    </source>
</evidence>
<dbReference type="AlphaFoldDB" id="A0A0G0VH16"/>
<protein>
    <submittedName>
        <fullName evidence="1">Uncharacterized protein</fullName>
    </submittedName>
</protein>
<reference evidence="1 2" key="1">
    <citation type="journal article" date="2015" name="Nature">
        <title>rRNA introns, odd ribosomes, and small enigmatic genomes across a large radiation of phyla.</title>
        <authorList>
            <person name="Brown C.T."/>
            <person name="Hug L.A."/>
            <person name="Thomas B.C."/>
            <person name="Sharon I."/>
            <person name="Castelle C.J."/>
            <person name="Singh A."/>
            <person name="Wilkins M.J."/>
            <person name="Williams K.H."/>
            <person name="Banfield J.F."/>
        </authorList>
    </citation>
    <scope>NUCLEOTIDE SEQUENCE [LARGE SCALE GENOMIC DNA]</scope>
</reference>
<evidence type="ECO:0000313" key="2">
    <source>
        <dbReference type="Proteomes" id="UP000033930"/>
    </source>
</evidence>
<comment type="caution">
    <text evidence="1">The sequence shown here is derived from an EMBL/GenBank/DDBJ whole genome shotgun (WGS) entry which is preliminary data.</text>
</comment>
<accession>A0A0G0VH16</accession>
<name>A0A0G0VH16_9BACT</name>
<gene>
    <name evidence="1" type="ORF">UU50_C0013G0020</name>
</gene>
<proteinExistence type="predicted"/>
<organism evidence="1 2">
    <name type="scientific">Candidatus Uhrbacteria bacterium GW2011_GWC1_41_20</name>
    <dbReference type="NCBI Taxonomy" id="1618983"/>
    <lineage>
        <taxon>Bacteria</taxon>
        <taxon>Candidatus Uhriibacteriota</taxon>
    </lineage>
</organism>
<sequence>MGRPTGIEPVIEVPQTPVITVSPWPPYFKDRLVPPAGIEPTSRP</sequence>
<dbReference type="Proteomes" id="UP000033930">
    <property type="component" value="Unassembled WGS sequence"/>
</dbReference>